<dbReference type="EMBL" id="CP097507">
    <property type="protein sequence ID" value="URE08165.1"/>
    <property type="molecule type" value="Genomic_DNA"/>
</dbReference>
<proteinExistence type="predicted"/>
<protein>
    <submittedName>
        <fullName evidence="1">Uncharacterized protein</fullName>
    </submittedName>
</protein>
<sequence>MIKLRFCSISPSRPNSDLPQRRGHLRWTRYTTGPMSYRLNDKLSEMDDELHRPQPTVNKRETIHRFAASSFSYLLFTP</sequence>
<gene>
    <name evidence="1" type="ORF">MUK42_19162</name>
</gene>
<name>A0A9E7K9R3_9LILI</name>
<reference evidence="1" key="1">
    <citation type="submission" date="2022-05" db="EMBL/GenBank/DDBJ databases">
        <title>The Musa troglodytarum L. genome provides insights into the mechanism of non-climacteric behaviour and enrichment of carotenoids.</title>
        <authorList>
            <person name="Wang J."/>
        </authorList>
    </citation>
    <scope>NUCLEOTIDE SEQUENCE</scope>
    <source>
        <tissue evidence="1">Leaf</tissue>
    </source>
</reference>
<dbReference type="AlphaFoldDB" id="A0A9E7K9R3"/>
<keyword evidence="2" id="KW-1185">Reference proteome</keyword>
<accession>A0A9E7K9R3</accession>
<evidence type="ECO:0000313" key="1">
    <source>
        <dbReference type="EMBL" id="URE08165.1"/>
    </source>
</evidence>
<evidence type="ECO:0000313" key="2">
    <source>
        <dbReference type="Proteomes" id="UP001055439"/>
    </source>
</evidence>
<dbReference type="Proteomes" id="UP001055439">
    <property type="component" value="Chromosome 5"/>
</dbReference>
<organism evidence="1 2">
    <name type="scientific">Musa troglodytarum</name>
    <name type="common">fe'i banana</name>
    <dbReference type="NCBI Taxonomy" id="320322"/>
    <lineage>
        <taxon>Eukaryota</taxon>
        <taxon>Viridiplantae</taxon>
        <taxon>Streptophyta</taxon>
        <taxon>Embryophyta</taxon>
        <taxon>Tracheophyta</taxon>
        <taxon>Spermatophyta</taxon>
        <taxon>Magnoliopsida</taxon>
        <taxon>Liliopsida</taxon>
        <taxon>Zingiberales</taxon>
        <taxon>Musaceae</taxon>
        <taxon>Musa</taxon>
    </lineage>
</organism>